<keyword evidence="2 3" id="KW-0802">TPR repeat</keyword>
<proteinExistence type="predicted"/>
<dbReference type="SMART" id="SM00028">
    <property type="entry name" value="TPR"/>
    <property type="match status" value="3"/>
</dbReference>
<dbReference type="Gene3D" id="1.25.40.10">
    <property type="entry name" value="Tetratricopeptide repeat domain"/>
    <property type="match status" value="1"/>
</dbReference>
<protein>
    <submittedName>
        <fullName evidence="4">Tetratricopeptide repeat protein</fullName>
    </submittedName>
</protein>
<dbReference type="RefSeq" id="WP_202014023.1">
    <property type="nucleotide sequence ID" value="NZ_JAERRB010000010.1"/>
</dbReference>
<accession>A0ABS1KY90</accession>
<dbReference type="InterPro" id="IPR019734">
    <property type="entry name" value="TPR_rpt"/>
</dbReference>
<organism evidence="4 5">
    <name type="scientific">Chryseolinea lacunae</name>
    <dbReference type="NCBI Taxonomy" id="2801331"/>
    <lineage>
        <taxon>Bacteria</taxon>
        <taxon>Pseudomonadati</taxon>
        <taxon>Bacteroidota</taxon>
        <taxon>Cytophagia</taxon>
        <taxon>Cytophagales</taxon>
        <taxon>Fulvivirgaceae</taxon>
        <taxon>Chryseolinea</taxon>
    </lineage>
</organism>
<comment type="caution">
    <text evidence="4">The sequence shown here is derived from an EMBL/GenBank/DDBJ whole genome shotgun (WGS) entry which is preliminary data.</text>
</comment>
<dbReference type="PROSITE" id="PS50005">
    <property type="entry name" value="TPR"/>
    <property type="match status" value="2"/>
</dbReference>
<feature type="repeat" description="TPR" evidence="3">
    <location>
        <begin position="81"/>
        <end position="114"/>
    </location>
</feature>
<evidence type="ECO:0000256" key="2">
    <source>
        <dbReference type="ARBA" id="ARBA00022803"/>
    </source>
</evidence>
<evidence type="ECO:0000313" key="4">
    <source>
        <dbReference type="EMBL" id="MBL0744369.1"/>
    </source>
</evidence>
<feature type="repeat" description="TPR" evidence="3">
    <location>
        <begin position="115"/>
        <end position="148"/>
    </location>
</feature>
<gene>
    <name evidence="4" type="ORF">JI741_24260</name>
</gene>
<reference evidence="4 5" key="1">
    <citation type="submission" date="2021-01" db="EMBL/GenBank/DDBJ databases">
        <title>Chryseolinea sp. Jin1 Genome sequencing and assembly.</title>
        <authorList>
            <person name="Kim I."/>
        </authorList>
    </citation>
    <scope>NUCLEOTIDE SEQUENCE [LARGE SCALE GENOMIC DNA]</scope>
    <source>
        <strain evidence="4 5">Jin1</strain>
    </source>
</reference>
<dbReference type="PANTHER" id="PTHR44858">
    <property type="entry name" value="TETRATRICOPEPTIDE REPEAT PROTEIN 6"/>
    <property type="match status" value="1"/>
</dbReference>
<dbReference type="SUPFAM" id="SSF48452">
    <property type="entry name" value="TPR-like"/>
    <property type="match status" value="1"/>
</dbReference>
<dbReference type="EMBL" id="JAERRB010000010">
    <property type="protein sequence ID" value="MBL0744369.1"/>
    <property type="molecule type" value="Genomic_DNA"/>
</dbReference>
<dbReference type="InterPro" id="IPR050498">
    <property type="entry name" value="Ycf3"/>
</dbReference>
<name>A0ABS1KY90_9BACT</name>
<evidence type="ECO:0000313" key="5">
    <source>
        <dbReference type="Proteomes" id="UP000613030"/>
    </source>
</evidence>
<dbReference type="PANTHER" id="PTHR44858:SF1">
    <property type="entry name" value="UDP-N-ACETYLGLUCOSAMINE--PEPTIDE N-ACETYLGLUCOSAMINYLTRANSFERASE SPINDLY-RELATED"/>
    <property type="match status" value="1"/>
</dbReference>
<dbReference type="Proteomes" id="UP000613030">
    <property type="component" value="Unassembled WGS sequence"/>
</dbReference>
<sequence length="198" mass="22581">MAKVVKFPLPDPEKFGPVRVQKKRSVEPKPPGQLNLFTGAKIVRLHQLSEFEEALMIDNQGDVNEARKLYQKAIDDGDSLADAYCNLGILEWQEGYTTKAIDNFTLSLKNDPRHFEAHYNLANLYGEIGNFPLAKVHYEVSIEIEPSFPNSYFNLGLTLAMNKEFPEAVLVLQRYRQLTSPDNYKQADDLISKLQQAY</sequence>
<keyword evidence="5" id="KW-1185">Reference proteome</keyword>
<keyword evidence="1" id="KW-0677">Repeat</keyword>
<evidence type="ECO:0000256" key="3">
    <source>
        <dbReference type="PROSITE-ProRule" id="PRU00339"/>
    </source>
</evidence>
<dbReference type="Pfam" id="PF13431">
    <property type="entry name" value="TPR_17"/>
    <property type="match status" value="2"/>
</dbReference>
<evidence type="ECO:0000256" key="1">
    <source>
        <dbReference type="ARBA" id="ARBA00022737"/>
    </source>
</evidence>
<dbReference type="InterPro" id="IPR011990">
    <property type="entry name" value="TPR-like_helical_dom_sf"/>
</dbReference>